<dbReference type="AlphaFoldDB" id="A0AAD7YWN3"/>
<keyword evidence="2" id="KW-1185">Reference proteome</keyword>
<proteinExistence type="predicted"/>
<dbReference type="Proteomes" id="UP001231518">
    <property type="component" value="Chromosome 9"/>
</dbReference>
<organism evidence="1 2">
    <name type="scientific">Mythimna separata</name>
    <name type="common">Oriental armyworm</name>
    <name type="synonym">Pseudaletia separata</name>
    <dbReference type="NCBI Taxonomy" id="271217"/>
    <lineage>
        <taxon>Eukaryota</taxon>
        <taxon>Metazoa</taxon>
        <taxon>Ecdysozoa</taxon>
        <taxon>Arthropoda</taxon>
        <taxon>Hexapoda</taxon>
        <taxon>Insecta</taxon>
        <taxon>Pterygota</taxon>
        <taxon>Neoptera</taxon>
        <taxon>Endopterygota</taxon>
        <taxon>Lepidoptera</taxon>
        <taxon>Glossata</taxon>
        <taxon>Ditrysia</taxon>
        <taxon>Noctuoidea</taxon>
        <taxon>Noctuidae</taxon>
        <taxon>Noctuinae</taxon>
        <taxon>Hadenini</taxon>
        <taxon>Mythimna</taxon>
    </lineage>
</organism>
<gene>
    <name evidence="1" type="ORF">PYW07_017443</name>
</gene>
<sequence length="232" mass="25878">MSQLDEVVSAQKTLEDCVLRKMEELESQIQSAGPAKDTVARVADEFRTFRELVFSMFKLLRSQISECAKQVDGLETRHRRKALVFQGIAEVDGENASAVVLDVINKRLVSNSLPASSIKACHRLGVAGKAHHRPILVRFSSYEDKSAVWKAKKGLKGTSISVKEFLTKTRQTIFGKARLHFGMRDCWTQDGIIIVKAPDGSKHKVTSFDVLNPLLAKYPKAQGSDNLQKKPR</sequence>
<dbReference type="EMBL" id="JARGEI010000006">
    <property type="protein sequence ID" value="KAJ8730405.1"/>
    <property type="molecule type" value="Genomic_DNA"/>
</dbReference>
<evidence type="ECO:0000313" key="2">
    <source>
        <dbReference type="Proteomes" id="UP001231518"/>
    </source>
</evidence>
<name>A0AAD7YWN3_MYTSE</name>
<evidence type="ECO:0000313" key="1">
    <source>
        <dbReference type="EMBL" id="KAJ8730405.1"/>
    </source>
</evidence>
<reference evidence="1" key="1">
    <citation type="submission" date="2023-03" db="EMBL/GenBank/DDBJ databases">
        <title>Chromosome-level genomes of two armyworms, Mythimna separata and Mythimna loreyi, provide insights into the biosynthesis and reception of sex pheromones.</title>
        <authorList>
            <person name="Zhao H."/>
        </authorList>
    </citation>
    <scope>NUCLEOTIDE SEQUENCE</scope>
    <source>
        <strain evidence="1">BeijingLab</strain>
        <tissue evidence="1">Pupa</tissue>
    </source>
</reference>
<protein>
    <submittedName>
        <fullName evidence="1">Uncharacterized protein</fullName>
    </submittedName>
</protein>
<dbReference type="Gene3D" id="3.30.70.1820">
    <property type="entry name" value="L1 transposable element, RRM domain"/>
    <property type="match status" value="1"/>
</dbReference>
<comment type="caution">
    <text evidence="1">The sequence shown here is derived from an EMBL/GenBank/DDBJ whole genome shotgun (WGS) entry which is preliminary data.</text>
</comment>
<accession>A0AAD7YWN3</accession>